<reference evidence="10 11" key="1">
    <citation type="submission" date="2019-03" db="EMBL/GenBank/DDBJ databases">
        <title>Genomic Encyclopedia of Archaeal and Bacterial Type Strains, Phase II (KMG-II): from individual species to whole genera.</title>
        <authorList>
            <person name="Goeker M."/>
        </authorList>
    </citation>
    <scope>NUCLEOTIDE SEQUENCE [LARGE SCALE GENOMIC DNA]</scope>
    <source>
        <strain evidence="10 11">DSM 15388</strain>
    </source>
</reference>
<keyword evidence="5 9" id="KW-0812">Transmembrane</keyword>
<evidence type="ECO:0000313" key="11">
    <source>
        <dbReference type="Proteomes" id="UP000295793"/>
    </source>
</evidence>
<comment type="subcellular location">
    <subcellularLocation>
        <location evidence="1">Cell inner membrane</location>
        <topology evidence="1">Multi-pass membrane protein</topology>
    </subcellularLocation>
</comment>
<evidence type="ECO:0000256" key="7">
    <source>
        <dbReference type="ARBA" id="ARBA00023136"/>
    </source>
</evidence>
<dbReference type="PANTHER" id="PTHR30574:SF1">
    <property type="entry name" value="SULPHUR TRANSPORT DOMAIN-CONTAINING PROTEIN"/>
    <property type="match status" value="1"/>
</dbReference>
<evidence type="ECO:0000313" key="10">
    <source>
        <dbReference type="EMBL" id="TCS42043.1"/>
    </source>
</evidence>
<evidence type="ECO:0000256" key="3">
    <source>
        <dbReference type="ARBA" id="ARBA00022475"/>
    </source>
</evidence>
<gene>
    <name evidence="10" type="ORF">BCF53_104147</name>
</gene>
<feature type="transmembrane region" description="Helical" evidence="9">
    <location>
        <begin position="128"/>
        <end position="149"/>
    </location>
</feature>
<dbReference type="OrthoDB" id="9814020at2"/>
<dbReference type="Proteomes" id="UP000295793">
    <property type="component" value="Unassembled WGS sequence"/>
</dbReference>
<dbReference type="Pfam" id="PF04143">
    <property type="entry name" value="Sulf_transp"/>
    <property type="match status" value="1"/>
</dbReference>
<evidence type="ECO:0000256" key="9">
    <source>
        <dbReference type="SAM" id="Phobius"/>
    </source>
</evidence>
<comment type="similarity">
    <text evidence="8">Belongs to the TsuA/YedE (TC 9.B.102) family.</text>
</comment>
<keyword evidence="11" id="KW-1185">Reference proteome</keyword>
<evidence type="ECO:0000256" key="6">
    <source>
        <dbReference type="ARBA" id="ARBA00022989"/>
    </source>
</evidence>
<evidence type="ECO:0000256" key="4">
    <source>
        <dbReference type="ARBA" id="ARBA00022519"/>
    </source>
</evidence>
<feature type="transmembrane region" description="Helical" evidence="9">
    <location>
        <begin position="6"/>
        <end position="29"/>
    </location>
</feature>
<sequence length="151" mass="15437">MEIINFTPLSATIGGALIGLSAALLLLAKGRIAGISGIAGGIIFPEKGDVVWRVIFIVGLILGGFLYQLLSSDSSEGLFKGVEHIQPVVGTPLLILGGLFVGIGTTIGTGCTSGHGICGLARRSPRSLVATLTFMATGFITVFIVKQLLGA</sequence>
<comment type="caution">
    <text evidence="10">The sequence shown here is derived from an EMBL/GenBank/DDBJ whole genome shotgun (WGS) entry which is preliminary data.</text>
</comment>
<feature type="transmembrane region" description="Helical" evidence="9">
    <location>
        <begin position="50"/>
        <end position="69"/>
    </location>
</feature>
<dbReference type="InterPro" id="IPR007272">
    <property type="entry name" value="Sulf_transp_TsuA/YedE"/>
</dbReference>
<keyword evidence="6 9" id="KW-1133">Transmembrane helix</keyword>
<keyword evidence="4" id="KW-0997">Cell inner membrane</keyword>
<dbReference type="AlphaFoldDB" id="A0A4R3I9L0"/>
<evidence type="ECO:0000256" key="1">
    <source>
        <dbReference type="ARBA" id="ARBA00004429"/>
    </source>
</evidence>
<evidence type="ECO:0000256" key="5">
    <source>
        <dbReference type="ARBA" id="ARBA00022692"/>
    </source>
</evidence>
<protein>
    <submittedName>
        <fullName evidence="10">Uncharacterized protein</fullName>
    </submittedName>
</protein>
<dbReference type="EMBL" id="SLZR01000004">
    <property type="protein sequence ID" value="TCS42043.1"/>
    <property type="molecule type" value="Genomic_DNA"/>
</dbReference>
<evidence type="ECO:0000256" key="2">
    <source>
        <dbReference type="ARBA" id="ARBA00022448"/>
    </source>
</evidence>
<dbReference type="RefSeq" id="WP_132700824.1">
    <property type="nucleotide sequence ID" value="NZ_SLZR01000004.1"/>
</dbReference>
<keyword evidence="7 9" id="KW-0472">Membrane</keyword>
<evidence type="ECO:0000256" key="8">
    <source>
        <dbReference type="ARBA" id="ARBA00035655"/>
    </source>
</evidence>
<accession>A0A4R3I9L0</accession>
<dbReference type="GO" id="GO:0005886">
    <property type="term" value="C:plasma membrane"/>
    <property type="evidence" value="ECO:0007669"/>
    <property type="project" value="UniProtKB-SubCell"/>
</dbReference>
<feature type="transmembrane region" description="Helical" evidence="9">
    <location>
        <begin position="89"/>
        <end position="107"/>
    </location>
</feature>
<name>A0A4R3I9L0_9GAMM</name>
<keyword evidence="2" id="KW-0813">Transport</keyword>
<keyword evidence="3" id="KW-1003">Cell membrane</keyword>
<dbReference type="PANTHER" id="PTHR30574">
    <property type="entry name" value="INNER MEMBRANE PROTEIN YEDE"/>
    <property type="match status" value="1"/>
</dbReference>
<organism evidence="10 11">
    <name type="scientific">Reinekea marinisedimentorum</name>
    <dbReference type="NCBI Taxonomy" id="230495"/>
    <lineage>
        <taxon>Bacteria</taxon>
        <taxon>Pseudomonadati</taxon>
        <taxon>Pseudomonadota</taxon>
        <taxon>Gammaproteobacteria</taxon>
        <taxon>Oceanospirillales</taxon>
        <taxon>Saccharospirillaceae</taxon>
        <taxon>Reinekea</taxon>
    </lineage>
</organism>
<proteinExistence type="inferred from homology"/>